<protein>
    <submittedName>
        <fullName evidence="4">Iron-containing alcohol dehydrogenase</fullName>
    </submittedName>
</protein>
<accession>A0A7D6GLP0</accession>
<dbReference type="Pfam" id="PF00465">
    <property type="entry name" value="Fe-ADH"/>
    <property type="match status" value="1"/>
</dbReference>
<dbReference type="Gene3D" id="3.40.50.1970">
    <property type="match status" value="1"/>
</dbReference>
<dbReference type="PANTHER" id="PTHR11496:SF83">
    <property type="entry name" value="HYDROXYACID-OXOACID TRANSHYDROGENASE, MITOCHONDRIAL"/>
    <property type="match status" value="1"/>
</dbReference>
<dbReference type="EMBL" id="CP059154">
    <property type="protein sequence ID" value="QLK27280.1"/>
    <property type="molecule type" value="Genomic_DNA"/>
</dbReference>
<proteinExistence type="predicted"/>
<dbReference type="PANTHER" id="PTHR11496">
    <property type="entry name" value="ALCOHOL DEHYDROGENASE"/>
    <property type="match status" value="1"/>
</dbReference>
<dbReference type="Pfam" id="PF25137">
    <property type="entry name" value="ADH_Fe_C"/>
    <property type="match status" value="1"/>
</dbReference>
<name>A0A7D6GLP0_9EURY</name>
<dbReference type="GO" id="GO:0004022">
    <property type="term" value="F:alcohol dehydrogenase (NAD+) activity"/>
    <property type="evidence" value="ECO:0007669"/>
    <property type="project" value="TreeGrafter"/>
</dbReference>
<organism evidence="4 5">
    <name type="scientific">Natrinema zhouii</name>
    <dbReference type="NCBI Taxonomy" id="1710539"/>
    <lineage>
        <taxon>Archaea</taxon>
        <taxon>Methanobacteriati</taxon>
        <taxon>Methanobacteriota</taxon>
        <taxon>Stenosarchaea group</taxon>
        <taxon>Halobacteria</taxon>
        <taxon>Halobacteriales</taxon>
        <taxon>Natrialbaceae</taxon>
        <taxon>Natrinema</taxon>
    </lineage>
</organism>
<evidence type="ECO:0000259" key="3">
    <source>
        <dbReference type="Pfam" id="PF25137"/>
    </source>
</evidence>
<dbReference type="Proteomes" id="UP000510869">
    <property type="component" value="Chromosome"/>
</dbReference>
<dbReference type="GeneID" id="56142873"/>
<feature type="domain" description="Alcohol dehydrogenase iron-type/glycerol dehydrogenase GldA" evidence="2">
    <location>
        <begin position="12"/>
        <end position="173"/>
    </location>
</feature>
<dbReference type="InterPro" id="IPR056798">
    <property type="entry name" value="ADH_Fe_C"/>
</dbReference>
<evidence type="ECO:0000313" key="5">
    <source>
        <dbReference type="Proteomes" id="UP000510869"/>
    </source>
</evidence>
<dbReference type="Gene3D" id="1.20.1090.10">
    <property type="entry name" value="Dehydroquinate synthase-like - alpha domain"/>
    <property type="match status" value="1"/>
</dbReference>
<feature type="domain" description="Fe-containing alcohol dehydrogenase-like C-terminal" evidence="3">
    <location>
        <begin position="208"/>
        <end position="406"/>
    </location>
</feature>
<dbReference type="InterPro" id="IPR001670">
    <property type="entry name" value="ADH_Fe/GldA"/>
</dbReference>
<dbReference type="OrthoDB" id="57329at2157"/>
<dbReference type="CDD" id="cd14866">
    <property type="entry name" value="Fe-ADH-like"/>
    <property type="match status" value="1"/>
</dbReference>
<dbReference type="RefSeq" id="WP_180842442.1">
    <property type="nucleotide sequence ID" value="NZ_CP059154.1"/>
</dbReference>
<keyword evidence="5" id="KW-1185">Reference proteome</keyword>
<reference evidence="4 5" key="1">
    <citation type="submission" date="2020-07" db="EMBL/GenBank/DDBJ databases">
        <title>Natrinema (YPL30) sp. nov. and Haloterrigena xxxxxx (YPL8) sp. nov., isolated from a salt mine.</title>
        <authorList>
            <person name="Cui H."/>
        </authorList>
    </citation>
    <scope>NUCLEOTIDE SEQUENCE [LARGE SCALE GENOMIC DNA]</scope>
    <source>
        <strain evidence="4 5">YPL13</strain>
    </source>
</reference>
<dbReference type="AlphaFoldDB" id="A0A7D6GLP0"/>
<evidence type="ECO:0000259" key="2">
    <source>
        <dbReference type="Pfam" id="PF00465"/>
    </source>
</evidence>
<dbReference type="SUPFAM" id="SSF56796">
    <property type="entry name" value="Dehydroquinate synthase-like"/>
    <property type="match status" value="1"/>
</dbReference>
<keyword evidence="1" id="KW-0560">Oxidoreductase</keyword>
<dbReference type="KEGG" id="nay:HYG81_06670"/>
<dbReference type="GO" id="GO:0046872">
    <property type="term" value="F:metal ion binding"/>
    <property type="evidence" value="ECO:0007669"/>
    <property type="project" value="InterPro"/>
</dbReference>
<evidence type="ECO:0000256" key="1">
    <source>
        <dbReference type="ARBA" id="ARBA00023002"/>
    </source>
</evidence>
<dbReference type="InterPro" id="IPR039697">
    <property type="entry name" value="Alcohol_dehydrogenase_Fe"/>
</dbReference>
<gene>
    <name evidence="4" type="ORF">HYG81_06670</name>
</gene>
<sequence>MNGNSFTFEYEPAAIHHGPGIVATIESELDRHGLSRALIVTDGTLSEVPVVMEPVENGAGDRLVGTFDGVTPEKYLQTAYDGAQRVREEDVDALIALGGGSSLDIAKQISVLAGHDRPLEDVADEILDRETMVLPDEGVELTDIFAVPTTLPGADLSQVAGVKLSLDPDGQDKSEIPSAGVSDSRLMPTAVFHDLELFATTPERILARSAMNGFDKGIEMLYTRHHNPITDGTAVRGVQLLYEGLPAITADSTSEDDLSRIVRGIAAAQYGLSTPNAYRASVVHSFGHAIARNYEVQQGVAHAIAAPHVLGYLFEQVDGRRDLLAEAFRVRDETATAEETADAVVDAVAETRDALELPSELRSVEGTERSHFPELAQAVVEDPFMEAGPRGLEATQSDIEAVFERMW</sequence>
<evidence type="ECO:0000313" key="4">
    <source>
        <dbReference type="EMBL" id="QLK27280.1"/>
    </source>
</evidence>